<keyword evidence="2" id="KW-1185">Reference proteome</keyword>
<accession>A0ACC2DZE4</accession>
<gene>
    <name evidence="1" type="ORF">O6H91_04G093000</name>
</gene>
<proteinExistence type="predicted"/>
<protein>
    <submittedName>
        <fullName evidence="1">Uncharacterized protein</fullName>
    </submittedName>
</protein>
<evidence type="ECO:0000313" key="2">
    <source>
        <dbReference type="Proteomes" id="UP001162992"/>
    </source>
</evidence>
<comment type="caution">
    <text evidence="1">The sequence shown here is derived from an EMBL/GenBank/DDBJ whole genome shotgun (WGS) entry which is preliminary data.</text>
</comment>
<evidence type="ECO:0000313" key="1">
    <source>
        <dbReference type="EMBL" id="KAJ7559608.1"/>
    </source>
</evidence>
<name>A0ACC2DZE4_DIPCM</name>
<dbReference type="EMBL" id="CM055095">
    <property type="protein sequence ID" value="KAJ7559608.1"/>
    <property type="molecule type" value="Genomic_DNA"/>
</dbReference>
<organism evidence="1 2">
    <name type="scientific">Diphasiastrum complanatum</name>
    <name type="common">Issler's clubmoss</name>
    <name type="synonym">Lycopodium complanatum</name>
    <dbReference type="NCBI Taxonomy" id="34168"/>
    <lineage>
        <taxon>Eukaryota</taxon>
        <taxon>Viridiplantae</taxon>
        <taxon>Streptophyta</taxon>
        <taxon>Embryophyta</taxon>
        <taxon>Tracheophyta</taxon>
        <taxon>Lycopodiopsida</taxon>
        <taxon>Lycopodiales</taxon>
        <taxon>Lycopodiaceae</taxon>
        <taxon>Lycopodioideae</taxon>
        <taxon>Diphasiastrum</taxon>
    </lineage>
</organism>
<reference evidence="2" key="1">
    <citation type="journal article" date="2024" name="Proc. Natl. Acad. Sci. U.S.A.">
        <title>Extraordinary preservation of gene collinearity over three hundred million years revealed in homosporous lycophytes.</title>
        <authorList>
            <person name="Li C."/>
            <person name="Wickell D."/>
            <person name="Kuo L.Y."/>
            <person name="Chen X."/>
            <person name="Nie B."/>
            <person name="Liao X."/>
            <person name="Peng D."/>
            <person name="Ji J."/>
            <person name="Jenkins J."/>
            <person name="Williams M."/>
            <person name="Shu S."/>
            <person name="Plott C."/>
            <person name="Barry K."/>
            <person name="Rajasekar S."/>
            <person name="Grimwood J."/>
            <person name="Han X."/>
            <person name="Sun S."/>
            <person name="Hou Z."/>
            <person name="He W."/>
            <person name="Dai G."/>
            <person name="Sun C."/>
            <person name="Schmutz J."/>
            <person name="Leebens-Mack J.H."/>
            <person name="Li F.W."/>
            <person name="Wang L."/>
        </authorList>
    </citation>
    <scope>NUCLEOTIDE SEQUENCE [LARGE SCALE GENOMIC DNA]</scope>
    <source>
        <strain evidence="2">cv. PW_Plant_1</strain>
    </source>
</reference>
<sequence>MRAEQENSDHASWMEVVRSATSWKDAHLNDQSSACPYMLEPFWILDVHQEEADDDTNQTGGMLKRLSRSSNAEIIRSYVEEEQKLVSELRSKLDMPATFTREAFFLSLKPFLKNTAKNENRMSSPKENRVNHSSKTDLVANNVISEEYHAVLVMLRQTAFLLGQGVVATILECCVTLGLWNFVELLLEKGVVSANRCALLIDKLIESKQAWLLCLSIKYIPDLQPPDLLQMLRFLLGNLQNGKGLFDSVREHWKKKALSAIRLASKHKKSPENSKDTDMDLGSVHHSNTPSKKKSSRHLIEALRLAAAVDGFQPAELCLHGLIVSGQDDAVLSTVISQLDAAEALQLLHYLNKWIDKYLKHLEQLPFVKTRKAHQVPTLSQVAQWVSLLLDVHYTTIVLSSSFRDQLTATADMVGSLIAIEVKFSSLIGLTEHLTSKAALPTEKPGSIGADHIIEFVQMN</sequence>
<dbReference type="Proteomes" id="UP001162992">
    <property type="component" value="Chromosome 4"/>
</dbReference>